<dbReference type="Pfam" id="PF25023">
    <property type="entry name" value="TEN_YD-shell"/>
    <property type="match status" value="1"/>
</dbReference>
<dbReference type="PANTHER" id="PTHR32305:SF15">
    <property type="entry name" value="PROTEIN RHSA-RELATED"/>
    <property type="match status" value="1"/>
</dbReference>
<keyword evidence="5" id="KW-1185">Reference proteome</keyword>
<accession>A0A4Z0BCD1</accession>
<evidence type="ECO:0000259" key="3">
    <source>
        <dbReference type="Pfam" id="PF25023"/>
    </source>
</evidence>
<dbReference type="PANTHER" id="PTHR32305">
    <property type="match status" value="1"/>
</dbReference>
<dbReference type="OrthoDB" id="8552614at2"/>
<dbReference type="AlphaFoldDB" id="A0A4Z0BCD1"/>
<protein>
    <submittedName>
        <fullName evidence="4">RHS repeat protein</fullName>
    </submittedName>
</protein>
<dbReference type="InterPro" id="IPR006530">
    <property type="entry name" value="YD"/>
</dbReference>
<dbReference type="InterPro" id="IPR031325">
    <property type="entry name" value="RHS_repeat"/>
</dbReference>
<feature type="domain" description="Teneurin-like YD-shell" evidence="3">
    <location>
        <begin position="666"/>
        <end position="891"/>
    </location>
</feature>
<gene>
    <name evidence="4" type="ORF">EZ216_21185</name>
</gene>
<proteinExistence type="predicted"/>
<evidence type="ECO:0000256" key="1">
    <source>
        <dbReference type="ARBA" id="ARBA00022737"/>
    </source>
</evidence>
<feature type="non-terminal residue" evidence="4">
    <location>
        <position position="908"/>
    </location>
</feature>
<feature type="non-terminal residue" evidence="4">
    <location>
        <position position="1"/>
    </location>
</feature>
<evidence type="ECO:0000313" key="5">
    <source>
        <dbReference type="Proteomes" id="UP000297839"/>
    </source>
</evidence>
<dbReference type="Proteomes" id="UP000297839">
    <property type="component" value="Unassembled WGS sequence"/>
</dbReference>
<keyword evidence="1" id="KW-0677">Repeat</keyword>
<comment type="caution">
    <text evidence="4">The sequence shown here is derived from an EMBL/GenBank/DDBJ whole genome shotgun (WGS) entry which is preliminary data.</text>
</comment>
<evidence type="ECO:0000256" key="2">
    <source>
        <dbReference type="SAM" id="MobiDB-lite"/>
    </source>
</evidence>
<dbReference type="EMBL" id="SMLK01000018">
    <property type="protein sequence ID" value="TFY96143.1"/>
    <property type="molecule type" value="Genomic_DNA"/>
</dbReference>
<dbReference type="InterPro" id="IPR056823">
    <property type="entry name" value="TEN-like_YD-shell"/>
</dbReference>
<sequence length="908" mass="96292">DGQLIQYAYDTANRLTSVTYADGAVRSYVYENPASLDALTGIVDERGNRLETYTYDSLERAVTTERAGGVFKYTIAYGSGGQSSVTDPLGTVRTYTYATASGRQTVSAADKPSPNGTADAASRTQDSATGLVLSETDFLGGVTTFQWLTPRMLPASVTQAYGTPLARTRSTTWHSTLSLPATVTEPGKTTAWTYDAAGHPLTQMVTDTATGQTRTWSWTYNAQQLMATSSAPGQGTTTYTWNAAGQLTKQANALNQETHFDYDAAGRLSQRTDPNGLVAAYAYDARGRLTNATAGTESTTYVWDGAGLLESVTLPDGATWAFTYDEAQRLTQVQDGQGNKVVYTLDAMGNRTKEEARDASDAVVRTRSWVYNSLNRLQDAIEGVAPPAQATTVTYDLNANPTATSAPLGRNSSRTFDVLNRVKQVTDANNGVTKFEYDAQDNLTKVTDPKNLNTTYAYSGFGQLLTQSSPDTGTTTFVYNANGTLQSKTDARGVTTGYTWDVLGRVATITYLDQTITYTYDACTNGVGRVCSVADGTVTTSYTYTQAGRVASKTQTVAGSPAAAPLTVSYAYNSAGELSQVTTPSGSIVGYSYTNGRVTGITAAAAGGGTVNLLSQITYNADGQVQGWQWSDGTARTITYDDAGRIAGFSLGNPAGTGSKAGVVRQLQRDAAGRITGYTHSNSAGAVNALDQSFGYDSLDRLVTATWATGSIGYSYDANGNRTAKTVGGTIYANAIDSQSNKLLSVAHASGTSVVSHDAAGNVTGDGTSTYTYSGRGRMATASPSGLTFAYDWLGQRVRKQSTGASPTSTYYVYDEAGRLIGEYDVSGAPVYETMYLGGTPVGVMRQGAAYNVYADQIGTPRVITAQDQTIVWRWDTAEAFGATAPNQNPSSLGTFTFNQRFPGQVFD</sequence>
<organism evidence="4 5">
    <name type="scientific">Ramlibacter humi</name>
    <dbReference type="NCBI Taxonomy" id="2530451"/>
    <lineage>
        <taxon>Bacteria</taxon>
        <taxon>Pseudomonadati</taxon>
        <taxon>Pseudomonadota</taxon>
        <taxon>Betaproteobacteria</taxon>
        <taxon>Burkholderiales</taxon>
        <taxon>Comamonadaceae</taxon>
        <taxon>Ramlibacter</taxon>
    </lineage>
</organism>
<evidence type="ECO:0000313" key="4">
    <source>
        <dbReference type="EMBL" id="TFY96143.1"/>
    </source>
</evidence>
<dbReference type="InterPro" id="IPR050708">
    <property type="entry name" value="T6SS_VgrG/RHS"/>
</dbReference>
<dbReference type="Gene3D" id="2.180.10.10">
    <property type="entry name" value="RHS repeat-associated core"/>
    <property type="match status" value="3"/>
</dbReference>
<name>A0A4Z0BCD1_9BURK</name>
<dbReference type="Pfam" id="PF05593">
    <property type="entry name" value="RHS_repeat"/>
    <property type="match status" value="6"/>
</dbReference>
<reference evidence="4 5" key="1">
    <citation type="submission" date="2019-03" db="EMBL/GenBank/DDBJ databases">
        <title>Ramlibacter sp. 18x22-1, whole genome shotgun sequence.</title>
        <authorList>
            <person name="Zhang X."/>
            <person name="Feng G."/>
            <person name="Zhu H."/>
        </authorList>
    </citation>
    <scope>NUCLEOTIDE SEQUENCE [LARGE SCALE GENOMIC DNA]</scope>
    <source>
        <strain evidence="4 5">18x22-1</strain>
    </source>
</reference>
<feature type="region of interest" description="Disordered" evidence="2">
    <location>
        <begin position="105"/>
        <end position="125"/>
    </location>
</feature>
<dbReference type="NCBIfam" id="TIGR01643">
    <property type="entry name" value="YD_repeat_2x"/>
    <property type="match status" value="7"/>
</dbReference>